<feature type="region of interest" description="Disordered" evidence="5">
    <location>
        <begin position="176"/>
        <end position="198"/>
    </location>
</feature>
<dbReference type="PROSITE" id="PS51935">
    <property type="entry name" value="NLPC_P60"/>
    <property type="match status" value="1"/>
</dbReference>
<keyword evidence="2" id="KW-0645">Protease</keyword>
<feature type="compositionally biased region" description="Low complexity" evidence="5">
    <location>
        <begin position="176"/>
        <end position="193"/>
    </location>
</feature>
<keyword evidence="4" id="KW-0788">Thiol protease</keyword>
<organism evidence="8 9">
    <name type="scientific">Romboutsia faecis</name>
    <dbReference type="NCBI Taxonomy" id="2764597"/>
    <lineage>
        <taxon>Bacteria</taxon>
        <taxon>Bacillati</taxon>
        <taxon>Bacillota</taxon>
        <taxon>Clostridia</taxon>
        <taxon>Peptostreptococcales</taxon>
        <taxon>Peptostreptococcaceae</taxon>
        <taxon>Romboutsia</taxon>
    </lineage>
</organism>
<comment type="caution">
    <text evidence="8">The sequence shown here is derived from an EMBL/GenBank/DDBJ whole genome shotgun (WGS) entry which is preliminary data.</text>
</comment>
<dbReference type="SMART" id="SM00287">
    <property type="entry name" value="SH3b"/>
    <property type="match status" value="3"/>
</dbReference>
<proteinExistence type="inferred from homology"/>
<dbReference type="Pfam" id="PF00877">
    <property type="entry name" value="NLPC_P60"/>
    <property type="match status" value="1"/>
</dbReference>
<dbReference type="SUPFAM" id="SSF50044">
    <property type="entry name" value="SH3-domain"/>
    <property type="match status" value="3"/>
</dbReference>
<dbReference type="Pfam" id="PF08239">
    <property type="entry name" value="SH3_3"/>
    <property type="match status" value="3"/>
</dbReference>
<evidence type="ECO:0000256" key="4">
    <source>
        <dbReference type="ARBA" id="ARBA00022807"/>
    </source>
</evidence>
<evidence type="ECO:0000256" key="3">
    <source>
        <dbReference type="ARBA" id="ARBA00022801"/>
    </source>
</evidence>
<name>A0ABR7JLR3_9FIRM</name>
<keyword evidence="3" id="KW-0378">Hydrolase</keyword>
<dbReference type="InterPro" id="IPR036028">
    <property type="entry name" value="SH3-like_dom_sf"/>
</dbReference>
<feature type="domain" description="SH3b" evidence="6">
    <location>
        <begin position="193"/>
        <end position="256"/>
    </location>
</feature>
<evidence type="ECO:0000313" key="9">
    <source>
        <dbReference type="Proteomes" id="UP000609849"/>
    </source>
</evidence>
<dbReference type="PANTHER" id="PTHR47053:SF1">
    <property type="entry name" value="MUREIN DD-ENDOPEPTIDASE MEPH-RELATED"/>
    <property type="match status" value="1"/>
</dbReference>
<dbReference type="InterPro" id="IPR000064">
    <property type="entry name" value="NLP_P60_dom"/>
</dbReference>
<accession>A0ABR7JLR3</accession>
<dbReference type="Gene3D" id="2.30.30.40">
    <property type="entry name" value="SH3 Domains"/>
    <property type="match status" value="3"/>
</dbReference>
<dbReference type="RefSeq" id="WP_153923789.1">
    <property type="nucleotide sequence ID" value="NZ_JACRWE010000002.1"/>
</dbReference>
<evidence type="ECO:0000256" key="1">
    <source>
        <dbReference type="ARBA" id="ARBA00007074"/>
    </source>
</evidence>
<keyword evidence="9" id="KW-1185">Reference proteome</keyword>
<protein>
    <submittedName>
        <fullName evidence="8">SH3 domain-containing protein</fullName>
    </submittedName>
</protein>
<evidence type="ECO:0000256" key="2">
    <source>
        <dbReference type="ARBA" id="ARBA00022670"/>
    </source>
</evidence>
<evidence type="ECO:0000256" key="5">
    <source>
        <dbReference type="SAM" id="MobiDB-lite"/>
    </source>
</evidence>
<gene>
    <name evidence="8" type="ORF">H8923_03790</name>
</gene>
<feature type="domain" description="SH3b" evidence="6">
    <location>
        <begin position="36"/>
        <end position="99"/>
    </location>
</feature>
<dbReference type="InterPro" id="IPR003646">
    <property type="entry name" value="SH3-like_bac-type"/>
</dbReference>
<dbReference type="SUPFAM" id="SSF54001">
    <property type="entry name" value="Cysteine proteinases"/>
    <property type="match status" value="1"/>
</dbReference>
<dbReference type="EMBL" id="JACRWE010000002">
    <property type="protein sequence ID" value="MBC5995869.1"/>
    <property type="molecule type" value="Genomic_DNA"/>
</dbReference>
<feature type="region of interest" description="Disordered" evidence="5">
    <location>
        <begin position="99"/>
        <end position="120"/>
    </location>
</feature>
<evidence type="ECO:0000259" key="6">
    <source>
        <dbReference type="PROSITE" id="PS51781"/>
    </source>
</evidence>
<dbReference type="InterPro" id="IPR051202">
    <property type="entry name" value="Peptidase_C40"/>
</dbReference>
<feature type="domain" description="NlpC/P60" evidence="7">
    <location>
        <begin position="266"/>
        <end position="388"/>
    </location>
</feature>
<feature type="domain" description="SH3b" evidence="6">
    <location>
        <begin position="112"/>
        <end position="175"/>
    </location>
</feature>
<dbReference type="PROSITE" id="PS51781">
    <property type="entry name" value="SH3B"/>
    <property type="match status" value="3"/>
</dbReference>
<dbReference type="Gene3D" id="3.90.1720.10">
    <property type="entry name" value="endopeptidase domain like (from Nostoc punctiforme)"/>
    <property type="match status" value="1"/>
</dbReference>
<dbReference type="InterPro" id="IPR038765">
    <property type="entry name" value="Papain-like_cys_pep_sf"/>
</dbReference>
<sequence length="389" mass="40919">MNIDKNIRTSAATAVIIAASTSLVGNITVANADSVNKTGVVNTSTLNVRKGPGTNNAILTKIYKNDKVTITESSKGWYKVKLSNGKTGWVSDDYIKVTSSNNSTSNNSSSSKKTGTVTTSTLNVRKGAGTSHAKVGTLKKGNKVTIQETKNGWHKVKLSNGTVGWASGDYIKVSTSSNTSNNTSSSNQSNVSNKIGTVNTSSLNVRKGAGTNYSTVGSLKSGQKVGILSTSNGWYNVVLPSGSKGWVSSKYIKVSNGDPYSVVQKSNAATKAVALAKKQLGKPYGWGAEGPNSFDCSGLTYYVYKQNGITLPRASKSQASAGKSVSKSNLKAGDLVFFNTNGKGISHVGIYIGDGKMIHSTKPGDVVKTTSINSSYYKNKFVTARRIVN</sequence>
<reference evidence="8 9" key="1">
    <citation type="submission" date="2020-08" db="EMBL/GenBank/DDBJ databases">
        <authorList>
            <person name="Liu C."/>
            <person name="Sun Q."/>
        </authorList>
    </citation>
    <scope>NUCLEOTIDE SEQUENCE [LARGE SCALE GENOMIC DNA]</scope>
    <source>
        <strain evidence="8 9">NSJ-18</strain>
    </source>
</reference>
<dbReference type="PANTHER" id="PTHR47053">
    <property type="entry name" value="MUREIN DD-ENDOPEPTIDASE MEPH-RELATED"/>
    <property type="match status" value="1"/>
</dbReference>
<dbReference type="Proteomes" id="UP000609849">
    <property type="component" value="Unassembled WGS sequence"/>
</dbReference>
<evidence type="ECO:0000313" key="8">
    <source>
        <dbReference type="EMBL" id="MBC5995869.1"/>
    </source>
</evidence>
<comment type="similarity">
    <text evidence="1">Belongs to the peptidase C40 family.</text>
</comment>
<evidence type="ECO:0000259" key="7">
    <source>
        <dbReference type="PROSITE" id="PS51935"/>
    </source>
</evidence>